<feature type="transmembrane region" description="Helical" evidence="2">
    <location>
        <begin position="6"/>
        <end position="24"/>
    </location>
</feature>
<reference evidence="3" key="1">
    <citation type="submission" date="2024-05" db="EMBL/GenBank/DDBJ databases">
        <title>Campylobacter coli isolated from environmental waters in Slovenia.</title>
        <authorList>
            <person name="Zautner A.E."/>
            <person name="Bunk B."/>
            <person name="Riedel T."/>
            <person name="Sproeer C."/>
        </authorList>
    </citation>
    <scope>NUCLEOTIDE SEQUENCE</scope>
    <source>
        <strain evidence="3">CCS1377</strain>
    </source>
</reference>
<name>A0AAU7E3M2_9BACT</name>
<accession>A0AAU7E3M2</accession>
<evidence type="ECO:0008006" key="4">
    <source>
        <dbReference type="Google" id="ProtNLM"/>
    </source>
</evidence>
<dbReference type="RefSeq" id="WP_348518120.1">
    <property type="nucleotide sequence ID" value="NZ_CP155620.1"/>
</dbReference>
<dbReference type="AlphaFoldDB" id="A0AAU7E3M2"/>
<evidence type="ECO:0000313" key="3">
    <source>
        <dbReference type="EMBL" id="XBJ28490.1"/>
    </source>
</evidence>
<keyword evidence="2" id="KW-1133">Transmembrane helix</keyword>
<proteinExistence type="predicted"/>
<evidence type="ECO:0000256" key="1">
    <source>
        <dbReference type="SAM" id="Coils"/>
    </source>
</evidence>
<keyword evidence="2" id="KW-0472">Membrane</keyword>
<feature type="coiled-coil region" evidence="1">
    <location>
        <begin position="31"/>
        <end position="93"/>
    </location>
</feature>
<dbReference type="EMBL" id="CP155620">
    <property type="protein sequence ID" value="XBJ28490.1"/>
    <property type="molecule type" value="Genomic_DNA"/>
</dbReference>
<protein>
    <recommendedName>
        <fullName evidence="4">DUF1374 domain-containing protein</fullName>
    </recommendedName>
</protein>
<organism evidence="3">
    <name type="scientific">Campylobacter sp. CCS1377</name>
    <dbReference type="NCBI Taxonomy" id="3158229"/>
    <lineage>
        <taxon>Bacteria</taxon>
        <taxon>Pseudomonadati</taxon>
        <taxon>Campylobacterota</taxon>
        <taxon>Epsilonproteobacteria</taxon>
        <taxon>Campylobacterales</taxon>
        <taxon>Campylobacteraceae</taxon>
        <taxon>Campylobacter</taxon>
    </lineage>
</organism>
<evidence type="ECO:0000256" key="2">
    <source>
        <dbReference type="SAM" id="Phobius"/>
    </source>
</evidence>
<keyword evidence="1" id="KW-0175">Coiled coil</keyword>
<sequence length="114" mass="13354">MLKNFNFYIYAILAITLGFLYLRLDSTKARLEKSQSDLKLAINTNEQLTRNTRQLELRHKQELEALTQNYTQKNKIKEKVENVKTSIENSNENNTTKLFNAMVNRLWDNNASGK</sequence>
<keyword evidence="2" id="KW-0812">Transmembrane</keyword>
<gene>
    <name evidence="3" type="ORF">AAH949_05130</name>
</gene>